<name>A0A7C3WM38_9BACT</name>
<feature type="transmembrane region" description="Helical" evidence="5">
    <location>
        <begin position="387"/>
        <end position="405"/>
    </location>
</feature>
<feature type="transmembrane region" description="Helical" evidence="5">
    <location>
        <begin position="176"/>
        <end position="197"/>
    </location>
</feature>
<comment type="caution">
    <text evidence="7">The sequence shown here is derived from an EMBL/GenBank/DDBJ whole genome shotgun (WGS) entry which is preliminary data.</text>
</comment>
<evidence type="ECO:0000256" key="3">
    <source>
        <dbReference type="ARBA" id="ARBA00022989"/>
    </source>
</evidence>
<feature type="transmembrane region" description="Helical" evidence="5">
    <location>
        <begin position="287"/>
        <end position="312"/>
    </location>
</feature>
<dbReference type="GO" id="GO:0005886">
    <property type="term" value="C:plasma membrane"/>
    <property type="evidence" value="ECO:0007669"/>
    <property type="project" value="UniProtKB-SubCell"/>
</dbReference>
<keyword evidence="5" id="KW-1003">Cell membrane</keyword>
<evidence type="ECO:0000256" key="5">
    <source>
        <dbReference type="RuleBase" id="RU363041"/>
    </source>
</evidence>
<protein>
    <recommendedName>
        <fullName evidence="5">Probable membrane transporter protein</fullName>
    </recommendedName>
</protein>
<evidence type="ECO:0000256" key="4">
    <source>
        <dbReference type="ARBA" id="ARBA00023136"/>
    </source>
</evidence>
<comment type="subcellular location">
    <subcellularLocation>
        <location evidence="5">Cell membrane</location>
        <topology evidence="5">Multi-pass membrane protein</topology>
    </subcellularLocation>
    <subcellularLocation>
        <location evidence="1">Membrane</location>
        <topology evidence="1">Multi-pass membrane protein</topology>
    </subcellularLocation>
</comment>
<feature type="transmembrane region" description="Helical" evidence="5">
    <location>
        <begin position="204"/>
        <end position="224"/>
    </location>
</feature>
<dbReference type="Pfam" id="PF01925">
    <property type="entry name" value="TauE"/>
    <property type="match status" value="1"/>
</dbReference>
<dbReference type="InterPro" id="IPR051598">
    <property type="entry name" value="TSUP/Inactive_protease-like"/>
</dbReference>
<dbReference type="InterPro" id="IPR002781">
    <property type="entry name" value="TM_pro_TauE-like"/>
</dbReference>
<dbReference type="PANTHER" id="PTHR43701">
    <property type="entry name" value="MEMBRANE TRANSPORTER PROTEIN MJ0441-RELATED"/>
    <property type="match status" value="1"/>
</dbReference>
<keyword evidence="3 5" id="KW-1133">Transmembrane helix</keyword>
<feature type="transmembrane region" description="Helical" evidence="5">
    <location>
        <begin position="324"/>
        <end position="343"/>
    </location>
</feature>
<evidence type="ECO:0000313" key="7">
    <source>
        <dbReference type="EMBL" id="HGB14973.1"/>
    </source>
</evidence>
<dbReference type="PANTHER" id="PTHR43701:SF2">
    <property type="entry name" value="MEMBRANE TRANSPORTER PROTEIN YJNA-RELATED"/>
    <property type="match status" value="1"/>
</dbReference>
<keyword evidence="6" id="KW-0732">Signal</keyword>
<dbReference type="AlphaFoldDB" id="A0A7C3WM38"/>
<reference evidence="7" key="1">
    <citation type="journal article" date="2020" name="mSystems">
        <title>Genome- and Community-Level Interaction Insights into Carbon Utilization and Element Cycling Functions of Hydrothermarchaeota in Hydrothermal Sediment.</title>
        <authorList>
            <person name="Zhou Z."/>
            <person name="Liu Y."/>
            <person name="Xu W."/>
            <person name="Pan J."/>
            <person name="Luo Z.H."/>
            <person name="Li M."/>
        </authorList>
    </citation>
    <scope>NUCLEOTIDE SEQUENCE [LARGE SCALE GENOMIC DNA]</scope>
    <source>
        <strain evidence="7">SpSt-776</strain>
    </source>
</reference>
<sequence length="413" mass="44299">MRRKQRTGLIIGLLAALLLSATLALGQEAAKPGAPAVSAPAPAETPKTIAPLGKMSKLEEAIAKTPKGKGKGMIDPDAPKGFMGIPGAPRHFWLWYILWGTWVGWIFSSVGAFGGIMAGVGHISVFGLSDFARSFRETSPPLNKLLTDSIRTSNQYLVGLSALISSFTYWRMGRLVLPLGLCLAIGGILAGYLIPLLTVGKLTVSLYVGFFGILVFAVAAVLFYETTERGLAKRKAAREAARAFEEAHIKKKVEASAEHLKGVQVTKWGLTRINFTFYGVEFSFNTFWPLLGGFVINGISALIGVGGGFLYVPFLTSVTKLPMFIVAGTSALAVLVGMIVNIFNMMVVRAVPVDFLLIFTELIGIAIGSVLGPLTSKKIPEVWLKRLFIVLAIYVGIGYITKGFLGKSVLPGM</sequence>
<organism evidence="7">
    <name type="scientific">Desulfobacca acetoxidans</name>
    <dbReference type="NCBI Taxonomy" id="60893"/>
    <lineage>
        <taxon>Bacteria</taxon>
        <taxon>Pseudomonadati</taxon>
        <taxon>Thermodesulfobacteriota</taxon>
        <taxon>Desulfobaccia</taxon>
        <taxon>Desulfobaccales</taxon>
        <taxon>Desulfobaccaceae</taxon>
        <taxon>Desulfobacca</taxon>
    </lineage>
</organism>
<keyword evidence="4 5" id="KW-0472">Membrane</keyword>
<gene>
    <name evidence="7" type="ORF">ENV62_07045</name>
</gene>
<evidence type="ECO:0000256" key="1">
    <source>
        <dbReference type="ARBA" id="ARBA00004141"/>
    </source>
</evidence>
<feature type="transmembrane region" description="Helical" evidence="5">
    <location>
        <begin position="355"/>
        <end position="375"/>
    </location>
</feature>
<feature type="chain" id="PRO_5027594313" description="Probable membrane transporter protein" evidence="6">
    <location>
        <begin position="27"/>
        <end position="413"/>
    </location>
</feature>
<dbReference type="EMBL" id="DTHB01000048">
    <property type="protein sequence ID" value="HGB14973.1"/>
    <property type="molecule type" value="Genomic_DNA"/>
</dbReference>
<feature type="signal peptide" evidence="6">
    <location>
        <begin position="1"/>
        <end position="26"/>
    </location>
</feature>
<keyword evidence="2 5" id="KW-0812">Transmembrane</keyword>
<proteinExistence type="inferred from homology"/>
<accession>A0A7C3WM38</accession>
<comment type="similarity">
    <text evidence="5">Belongs to the 4-toluene sulfonate uptake permease (TSUP) (TC 2.A.102) family.</text>
</comment>
<evidence type="ECO:0000256" key="2">
    <source>
        <dbReference type="ARBA" id="ARBA00022692"/>
    </source>
</evidence>
<feature type="transmembrane region" description="Helical" evidence="5">
    <location>
        <begin position="102"/>
        <end position="132"/>
    </location>
</feature>
<evidence type="ECO:0000256" key="6">
    <source>
        <dbReference type="SAM" id="SignalP"/>
    </source>
</evidence>